<reference evidence="1 2" key="1">
    <citation type="submission" date="2018-06" db="EMBL/GenBank/DDBJ databases">
        <authorList>
            <consortium name="Pathogen Informatics"/>
            <person name="Doyle S."/>
        </authorList>
    </citation>
    <scope>NUCLEOTIDE SEQUENCE [LARGE SCALE GENOMIC DNA]</scope>
    <source>
        <strain evidence="1 2">NCTC4670</strain>
    </source>
</reference>
<evidence type="ECO:0000313" key="2">
    <source>
        <dbReference type="Proteomes" id="UP000254797"/>
    </source>
</evidence>
<name>A0A380JUH7_STRDY</name>
<gene>
    <name evidence="1" type="ORF">NCTC4670_00336</name>
</gene>
<dbReference type="EMBL" id="UHFG01000004">
    <property type="protein sequence ID" value="SUN47600.1"/>
    <property type="molecule type" value="Genomic_DNA"/>
</dbReference>
<organism evidence="1 2">
    <name type="scientific">Streptococcus dysgalactiae subsp. dysgalactiae</name>
    <dbReference type="NCBI Taxonomy" id="99822"/>
    <lineage>
        <taxon>Bacteria</taxon>
        <taxon>Bacillati</taxon>
        <taxon>Bacillota</taxon>
        <taxon>Bacilli</taxon>
        <taxon>Lactobacillales</taxon>
        <taxon>Streptococcaceae</taxon>
        <taxon>Streptococcus</taxon>
    </lineage>
</organism>
<dbReference type="InterPro" id="IPR001387">
    <property type="entry name" value="Cro/C1-type_HTH"/>
</dbReference>
<protein>
    <submittedName>
        <fullName evidence="1">Phage protein</fullName>
    </submittedName>
</protein>
<dbReference type="RefSeq" id="WP_001157159.1">
    <property type="nucleotide sequence ID" value="NZ_CP033166.1"/>
</dbReference>
<dbReference type="Pfam" id="PF13443">
    <property type="entry name" value="HTH_26"/>
    <property type="match status" value="1"/>
</dbReference>
<dbReference type="Proteomes" id="UP000254797">
    <property type="component" value="Unassembled WGS sequence"/>
</dbReference>
<sequence>MQENAFEQLIDDSGIKKKVIATKMGFTRSGFYQKRKKPKKSFDASEVAMLADILGVDPGKVLEAILIS</sequence>
<dbReference type="AlphaFoldDB" id="A0A380JUH7"/>
<accession>A0A380JUH7</accession>
<proteinExistence type="predicted"/>
<evidence type="ECO:0000313" key="1">
    <source>
        <dbReference type="EMBL" id="SUN47600.1"/>
    </source>
</evidence>